<organism evidence="5 6">
    <name type="scientific">Psychromonas marina</name>
    <dbReference type="NCBI Taxonomy" id="88364"/>
    <lineage>
        <taxon>Bacteria</taxon>
        <taxon>Pseudomonadati</taxon>
        <taxon>Pseudomonadota</taxon>
        <taxon>Gammaproteobacteria</taxon>
        <taxon>Alteromonadales</taxon>
        <taxon>Psychromonadaceae</taxon>
        <taxon>Psychromonas</taxon>
    </lineage>
</organism>
<keyword evidence="2" id="KW-0808">Transferase</keyword>
<evidence type="ECO:0000313" key="6">
    <source>
        <dbReference type="Proteomes" id="UP001157353"/>
    </source>
</evidence>
<proteinExistence type="predicted"/>
<dbReference type="RefSeq" id="WP_284202725.1">
    <property type="nucleotide sequence ID" value="NZ_BSPQ01000001.1"/>
</dbReference>
<sequence length="365" mass="40609">MKKVVHLTSVHARKDIRILLKETSSLAKAGFDVSLIVADGFGDDIVNNVKIIDIGTAKHRFDRILNTTKKVFSKAMSLDADIYHFHDPELISTGLKLKKAGKKVVFDSHEDFASDLLTKTYIPRFLRMAMSTSFKVFDSYACKKFDSIITATPAIAELYNARGCKTVVINNYPIIDELSIPPTEKENSACFVGAQTPIRGVKELVNAIDKLDGKLYLAGPVVNESFKTELSNAEGWNRVTDLGIIPRNEVAEILGKCKVGLVTYLPAPNHIDAQPNKLFEYMSVGLPVVASHFPLWKQIVEDNYCGICVDPANPDEIAKAIKFIFDNPDEAKKMGENGIKAINDIYNWSVEEAKLVSFYNEMLND</sequence>
<reference evidence="6" key="1">
    <citation type="journal article" date="2019" name="Int. J. Syst. Evol. Microbiol.">
        <title>The Global Catalogue of Microorganisms (GCM) 10K type strain sequencing project: providing services to taxonomists for standard genome sequencing and annotation.</title>
        <authorList>
            <consortium name="The Broad Institute Genomics Platform"/>
            <consortium name="The Broad Institute Genome Sequencing Center for Infectious Disease"/>
            <person name="Wu L."/>
            <person name="Ma J."/>
        </authorList>
    </citation>
    <scope>NUCLEOTIDE SEQUENCE [LARGE SCALE GENOMIC DNA]</scope>
    <source>
        <strain evidence="6">NBRC 103166</strain>
    </source>
</reference>
<evidence type="ECO:0000259" key="3">
    <source>
        <dbReference type="Pfam" id="PF00534"/>
    </source>
</evidence>
<dbReference type="Pfam" id="PF00534">
    <property type="entry name" value="Glycos_transf_1"/>
    <property type="match status" value="1"/>
</dbReference>
<dbReference type="PANTHER" id="PTHR12526">
    <property type="entry name" value="GLYCOSYLTRANSFERASE"/>
    <property type="match status" value="1"/>
</dbReference>
<dbReference type="EMBL" id="BSPQ01000001">
    <property type="protein sequence ID" value="GLS89612.1"/>
    <property type="molecule type" value="Genomic_DNA"/>
</dbReference>
<evidence type="ECO:0000313" key="5">
    <source>
        <dbReference type="EMBL" id="GLS89612.1"/>
    </source>
</evidence>
<feature type="domain" description="Glycosyl transferase family 1" evidence="3">
    <location>
        <begin position="183"/>
        <end position="340"/>
    </location>
</feature>
<protein>
    <submittedName>
        <fullName evidence="5">Glycosyltransferase WbpH</fullName>
    </submittedName>
</protein>
<accession>A0ABQ6DWT0</accession>
<evidence type="ECO:0000256" key="1">
    <source>
        <dbReference type="ARBA" id="ARBA00022676"/>
    </source>
</evidence>
<gene>
    <name evidence="5" type="primary">wbpH</name>
    <name evidence="5" type="ORF">GCM10007916_06790</name>
</gene>
<keyword evidence="1" id="KW-0328">Glycosyltransferase</keyword>
<evidence type="ECO:0000259" key="4">
    <source>
        <dbReference type="Pfam" id="PF13439"/>
    </source>
</evidence>
<dbReference type="InterPro" id="IPR001296">
    <property type="entry name" value="Glyco_trans_1"/>
</dbReference>
<name>A0ABQ6DWT0_9GAMM</name>
<dbReference type="Gene3D" id="3.40.50.2000">
    <property type="entry name" value="Glycogen Phosphorylase B"/>
    <property type="match status" value="2"/>
</dbReference>
<evidence type="ECO:0000256" key="2">
    <source>
        <dbReference type="ARBA" id="ARBA00022679"/>
    </source>
</evidence>
<comment type="caution">
    <text evidence="5">The sequence shown here is derived from an EMBL/GenBank/DDBJ whole genome shotgun (WGS) entry which is preliminary data.</text>
</comment>
<dbReference type="Proteomes" id="UP001157353">
    <property type="component" value="Unassembled WGS sequence"/>
</dbReference>
<keyword evidence="6" id="KW-1185">Reference proteome</keyword>
<dbReference type="SUPFAM" id="SSF53756">
    <property type="entry name" value="UDP-Glycosyltransferase/glycogen phosphorylase"/>
    <property type="match status" value="1"/>
</dbReference>
<dbReference type="InterPro" id="IPR028098">
    <property type="entry name" value="Glyco_trans_4-like_N"/>
</dbReference>
<feature type="domain" description="Glycosyltransferase subfamily 4-like N-terminal" evidence="4">
    <location>
        <begin position="25"/>
        <end position="171"/>
    </location>
</feature>
<dbReference type="Pfam" id="PF13439">
    <property type="entry name" value="Glyco_transf_4"/>
    <property type="match status" value="1"/>
</dbReference>
<dbReference type="PANTHER" id="PTHR12526:SF629">
    <property type="entry name" value="TEICHURONIC ACID BIOSYNTHESIS GLYCOSYLTRANSFERASE TUAH-RELATED"/>
    <property type="match status" value="1"/>
</dbReference>